<organism evidence="1 2">
    <name type="scientific">Rhizopus microsporus</name>
    <dbReference type="NCBI Taxonomy" id="58291"/>
    <lineage>
        <taxon>Eukaryota</taxon>
        <taxon>Fungi</taxon>
        <taxon>Fungi incertae sedis</taxon>
        <taxon>Mucoromycota</taxon>
        <taxon>Mucoromycotina</taxon>
        <taxon>Mucoromycetes</taxon>
        <taxon>Mucorales</taxon>
        <taxon>Mucorineae</taxon>
        <taxon>Rhizopodaceae</taxon>
        <taxon>Rhizopus</taxon>
    </lineage>
</organism>
<reference evidence="1 2" key="1">
    <citation type="journal article" date="2016" name="Proc. Natl. Acad. Sci. U.S.A.">
        <title>Lipid metabolic changes in an early divergent fungus govern the establishment of a mutualistic symbiosis with endobacteria.</title>
        <authorList>
            <person name="Lastovetsky O.A."/>
            <person name="Gaspar M.L."/>
            <person name="Mondo S.J."/>
            <person name="LaButti K.M."/>
            <person name="Sandor L."/>
            <person name="Grigoriev I.V."/>
            <person name="Henry S.A."/>
            <person name="Pawlowska T.E."/>
        </authorList>
    </citation>
    <scope>NUCLEOTIDE SEQUENCE [LARGE SCALE GENOMIC DNA]</scope>
    <source>
        <strain evidence="1 2">ATCC 11559</strain>
    </source>
</reference>
<sequence>MIDILCERSGADEVYVSPCTNSTEPIASRDVNVNKGTISSLHQCSGDTQGK</sequence>
<name>A0A1X0RLF9_RHIZD</name>
<dbReference type="OMA" id="CERSGAD"/>
<dbReference type="EMBL" id="KV921604">
    <property type="protein sequence ID" value="ORE12804.1"/>
    <property type="molecule type" value="Genomic_DNA"/>
</dbReference>
<protein>
    <submittedName>
        <fullName evidence="1">Uncharacterized protein</fullName>
    </submittedName>
</protein>
<evidence type="ECO:0000313" key="1">
    <source>
        <dbReference type="EMBL" id="ORE12804.1"/>
    </source>
</evidence>
<proteinExistence type="predicted"/>
<dbReference type="AlphaFoldDB" id="A0A1X0RLF9"/>
<dbReference type="Proteomes" id="UP000242381">
    <property type="component" value="Unassembled WGS sequence"/>
</dbReference>
<evidence type="ECO:0000313" key="2">
    <source>
        <dbReference type="Proteomes" id="UP000242381"/>
    </source>
</evidence>
<gene>
    <name evidence="1" type="ORF">BCV71DRAFT_280034</name>
</gene>
<accession>A0A1X0RLF9</accession>